<sequence>MENPEVSCDDELPLSHIVDEEDFRSYCANEQVWSKERVSITERGDSSSGYSGIGVVLKRSGDFEADGNCIACGTSEG</sequence>
<reference evidence="1" key="1">
    <citation type="submission" date="2018-11" db="EMBL/GenBank/DDBJ databases">
        <authorList>
            <consortium name="Genoscope - CEA"/>
            <person name="William W."/>
        </authorList>
    </citation>
    <scope>NUCLEOTIDE SEQUENCE</scope>
</reference>
<evidence type="ECO:0000313" key="1">
    <source>
        <dbReference type="EMBL" id="VDC80657.1"/>
    </source>
</evidence>
<proteinExistence type="predicted"/>
<protein>
    <submittedName>
        <fullName evidence="1">Uncharacterized protein</fullName>
    </submittedName>
</protein>
<organism evidence="1">
    <name type="scientific">Brassica campestris</name>
    <name type="common">Field mustard</name>
    <dbReference type="NCBI Taxonomy" id="3711"/>
    <lineage>
        <taxon>Eukaryota</taxon>
        <taxon>Viridiplantae</taxon>
        <taxon>Streptophyta</taxon>
        <taxon>Embryophyta</taxon>
        <taxon>Tracheophyta</taxon>
        <taxon>Spermatophyta</taxon>
        <taxon>Magnoliopsida</taxon>
        <taxon>eudicotyledons</taxon>
        <taxon>Gunneridae</taxon>
        <taxon>Pentapetalae</taxon>
        <taxon>rosids</taxon>
        <taxon>malvids</taxon>
        <taxon>Brassicales</taxon>
        <taxon>Brassicaceae</taxon>
        <taxon>Brassiceae</taxon>
        <taxon>Brassica</taxon>
    </lineage>
</organism>
<gene>
    <name evidence="1" type="ORF">BRAA03T11875Z</name>
</gene>
<dbReference type="EMBL" id="LR031572">
    <property type="protein sequence ID" value="VDC80657.1"/>
    <property type="molecule type" value="Genomic_DNA"/>
</dbReference>
<dbReference type="AlphaFoldDB" id="A0A3P5ZKB0"/>
<accession>A0A3P5ZKB0</accession>
<name>A0A3P5ZKB0_BRACM</name>